<feature type="signal peptide" evidence="1">
    <location>
        <begin position="1"/>
        <end position="16"/>
    </location>
</feature>
<dbReference type="InParanoid" id="A8XRR8"/>
<dbReference type="OMA" id="WKITDMK"/>
<accession>A8XRR8</accession>
<keyword evidence="4" id="KW-1185">Reference proteome</keyword>
<evidence type="ECO:0000256" key="1">
    <source>
        <dbReference type="SAM" id="SignalP"/>
    </source>
</evidence>
<name>A8XRR8_CAEBR</name>
<gene>
    <name evidence="3 5" type="ORF">CBG17769</name>
    <name evidence="3" type="ORF">CBG_17769</name>
</gene>
<protein>
    <submittedName>
        <fullName evidence="3">Protein CBG17769</fullName>
    </submittedName>
</protein>
<dbReference type="WormBase" id="CBG17769">
    <property type="protein sequence ID" value="CBP29760"/>
    <property type="gene ID" value="WBGene00037312"/>
</dbReference>
<dbReference type="KEGG" id="cbr:CBG_17769"/>
<reference evidence="3 4" key="1">
    <citation type="journal article" date="2003" name="PLoS Biol.">
        <title>The genome sequence of Caenorhabditis briggsae: a platform for comparative genomics.</title>
        <authorList>
            <person name="Stein L.D."/>
            <person name="Bao Z."/>
            <person name="Blasiar D."/>
            <person name="Blumenthal T."/>
            <person name="Brent M.R."/>
            <person name="Chen N."/>
            <person name="Chinwalla A."/>
            <person name="Clarke L."/>
            <person name="Clee C."/>
            <person name="Coghlan A."/>
            <person name="Coulson A."/>
            <person name="D'Eustachio P."/>
            <person name="Fitch D.H."/>
            <person name="Fulton L.A."/>
            <person name="Fulton R.E."/>
            <person name="Griffiths-Jones S."/>
            <person name="Harris T.W."/>
            <person name="Hillier L.W."/>
            <person name="Kamath R."/>
            <person name="Kuwabara P.E."/>
            <person name="Mardis E.R."/>
            <person name="Marra M.A."/>
            <person name="Miner T.L."/>
            <person name="Minx P."/>
            <person name="Mullikin J.C."/>
            <person name="Plumb R.W."/>
            <person name="Rogers J."/>
            <person name="Schein J.E."/>
            <person name="Sohrmann M."/>
            <person name="Spieth J."/>
            <person name="Stajich J.E."/>
            <person name="Wei C."/>
            <person name="Willey D."/>
            <person name="Wilson R.K."/>
            <person name="Durbin R."/>
            <person name="Waterston R.H."/>
        </authorList>
    </citation>
    <scope>NUCLEOTIDE SEQUENCE [LARGE SCALE GENOMIC DNA]</scope>
    <source>
        <strain evidence="3 4">AF16</strain>
    </source>
</reference>
<evidence type="ECO:0000313" key="4">
    <source>
        <dbReference type="Proteomes" id="UP000008549"/>
    </source>
</evidence>
<dbReference type="InterPro" id="IPR059078">
    <property type="entry name" value="NTF2-like_nem"/>
</dbReference>
<dbReference type="AlphaFoldDB" id="A8XRR8"/>
<keyword evidence="1" id="KW-0732">Signal</keyword>
<dbReference type="HOGENOM" id="CLU_1005534_0_0_1"/>
<dbReference type="Proteomes" id="UP000008549">
    <property type="component" value="Unassembled WGS sequence"/>
</dbReference>
<feature type="chain" id="PRO_5002730416" evidence="1">
    <location>
        <begin position="17"/>
        <end position="277"/>
    </location>
</feature>
<dbReference type="CTD" id="8573833"/>
<dbReference type="eggNOG" id="ENOG502THRR">
    <property type="taxonomic scope" value="Eukaryota"/>
</dbReference>
<dbReference type="FunCoup" id="A8XRR8">
    <property type="interactions" value="118"/>
</dbReference>
<proteinExistence type="predicted"/>
<feature type="domain" description="Nuclear transport factor 2-like" evidence="2">
    <location>
        <begin position="25"/>
        <end position="136"/>
    </location>
</feature>
<sequence length="277" mass="32044">MKIPFFFLFIGIGAYTGPLPPSEALSQAFFDGFMEAVNENNQTAIKNRFAPSFLNDGVTKKIYENIVEDLSNYTYSIEHAFYDIFEQPRKNTWILNTTVHFRGPAPTYHRKNYQFAIENQNNNPQLYPDAWQIKAVVPIVYHRKHFVQNQVTPEMILGNMLSEFLNCVNTGDINRLQGMIEMHEVVSPTGMQQLRDIVGGNRFEVRSYRIVKSGEISSTVIFTNPSTQLANLFWFVFKSQDEQNLYFWKITDMKLMYGGYGPPRDFVGGFGWIDDNH</sequence>
<evidence type="ECO:0000259" key="2">
    <source>
        <dbReference type="Pfam" id="PF26531"/>
    </source>
</evidence>
<dbReference type="Pfam" id="PF26531">
    <property type="entry name" value="NTF2_4"/>
    <property type="match status" value="1"/>
</dbReference>
<dbReference type="GeneID" id="8573833"/>
<dbReference type="RefSeq" id="XP_045096298.1">
    <property type="nucleotide sequence ID" value="XM_045242887.1"/>
</dbReference>
<dbReference type="EMBL" id="HE601475">
    <property type="protein sequence ID" value="CAP35342.2"/>
    <property type="molecule type" value="Genomic_DNA"/>
</dbReference>
<evidence type="ECO:0000313" key="5">
    <source>
        <dbReference type="WormBase" id="CBG17769"/>
    </source>
</evidence>
<reference evidence="3 4" key="2">
    <citation type="journal article" date="2011" name="PLoS Genet.">
        <title>Caenorhabditis briggsae recombinant inbred line genotypes reveal inter-strain incompatibility and the evolution of recombination.</title>
        <authorList>
            <person name="Ross J.A."/>
            <person name="Koboldt D.C."/>
            <person name="Staisch J.E."/>
            <person name="Chamberlin H.M."/>
            <person name="Gupta B.P."/>
            <person name="Miller R.D."/>
            <person name="Baird S.E."/>
            <person name="Haag E.S."/>
        </authorList>
    </citation>
    <scope>NUCLEOTIDE SEQUENCE [LARGE SCALE GENOMIC DNA]</scope>
    <source>
        <strain evidence="3 4">AF16</strain>
    </source>
</reference>
<evidence type="ECO:0000313" key="3">
    <source>
        <dbReference type="EMBL" id="CAP35342.2"/>
    </source>
</evidence>
<organism evidence="3 4">
    <name type="scientific">Caenorhabditis briggsae</name>
    <dbReference type="NCBI Taxonomy" id="6238"/>
    <lineage>
        <taxon>Eukaryota</taxon>
        <taxon>Metazoa</taxon>
        <taxon>Ecdysozoa</taxon>
        <taxon>Nematoda</taxon>
        <taxon>Chromadorea</taxon>
        <taxon>Rhabditida</taxon>
        <taxon>Rhabditina</taxon>
        <taxon>Rhabditomorpha</taxon>
        <taxon>Rhabditoidea</taxon>
        <taxon>Rhabditidae</taxon>
        <taxon>Peloderinae</taxon>
        <taxon>Caenorhabditis</taxon>
    </lineage>
</organism>